<dbReference type="Gene3D" id="1.10.10.10">
    <property type="entry name" value="Winged helix-like DNA-binding domain superfamily/Winged helix DNA-binding domain"/>
    <property type="match status" value="1"/>
</dbReference>
<dbReference type="SUPFAM" id="SSF46785">
    <property type="entry name" value="Winged helix' DNA-binding domain"/>
    <property type="match status" value="1"/>
</dbReference>
<feature type="compositionally biased region" description="Polar residues" evidence="1">
    <location>
        <begin position="146"/>
        <end position="155"/>
    </location>
</feature>
<feature type="compositionally biased region" description="Polar residues" evidence="1">
    <location>
        <begin position="125"/>
        <end position="135"/>
    </location>
</feature>
<evidence type="ECO:0000256" key="1">
    <source>
        <dbReference type="SAM" id="MobiDB-lite"/>
    </source>
</evidence>
<keyword evidence="3" id="KW-1185">Reference proteome</keyword>
<protein>
    <submittedName>
        <fullName evidence="2">Phage-like element PBSX protein XkdB</fullName>
    </submittedName>
</protein>
<comment type="caution">
    <text evidence="2">The sequence shown here is derived from an EMBL/GenBank/DDBJ whole genome shotgun (WGS) entry which is preliminary data.</text>
</comment>
<reference evidence="2" key="2">
    <citation type="submission" date="2020-09" db="EMBL/GenBank/DDBJ databases">
        <authorList>
            <person name="Sun Q."/>
            <person name="Zhou Y."/>
        </authorList>
    </citation>
    <scope>NUCLEOTIDE SEQUENCE</scope>
    <source>
        <strain evidence="2">CGMCC 1.16134</strain>
    </source>
</reference>
<evidence type="ECO:0000313" key="2">
    <source>
        <dbReference type="EMBL" id="GGF77440.1"/>
    </source>
</evidence>
<dbReference type="InterPro" id="IPR036390">
    <property type="entry name" value="WH_DNA-bd_sf"/>
</dbReference>
<dbReference type="EMBL" id="BMKR01000008">
    <property type="protein sequence ID" value="GGF77440.1"/>
    <property type="molecule type" value="Genomic_DNA"/>
</dbReference>
<feature type="region of interest" description="Disordered" evidence="1">
    <location>
        <begin position="280"/>
        <end position="329"/>
    </location>
</feature>
<dbReference type="Proteomes" id="UP000637643">
    <property type="component" value="Unassembled WGS sequence"/>
</dbReference>
<feature type="compositionally biased region" description="Basic and acidic residues" evidence="1">
    <location>
        <begin position="107"/>
        <end position="124"/>
    </location>
</feature>
<sequence length="329" mass="37325">MPNGSYPFPMYSGLFEPKHYKNITSAIWLFAWCISSTTKEVEEDGTVWGIVLGNKPMKLSEIGEQFGVNDKTVSRWLDALQEHDYIQVKRAPRGLIIKVKNSKKDLLKRSDKNVRSQSDDKTNMSDHPNSEQTFMSDHGNGDKTYLSEQNASEQTKVSDHEPILPSDQTKMSDAKDIITITTTNLDKEWWEEDLNQNPPADGMLAILDAYCKMHSKFDIHVSAAERQAMGQMVAGGIPVPFTIQTMATMYKAKQGREGEDFEQAKSFAYYIDGIEQAWKNTKAGGKPEGKRKAKITQSEPPRKTKQQQEIEDLQRRAREAEELEKSTSH</sequence>
<feature type="region of interest" description="Disordered" evidence="1">
    <location>
        <begin position="107"/>
        <end position="171"/>
    </location>
</feature>
<feature type="compositionally biased region" description="Basic and acidic residues" evidence="1">
    <location>
        <begin position="300"/>
        <end position="329"/>
    </location>
</feature>
<dbReference type="RefSeq" id="WP_189024945.1">
    <property type="nucleotide sequence ID" value="NZ_BMKR01000008.1"/>
</dbReference>
<evidence type="ECO:0000313" key="3">
    <source>
        <dbReference type="Proteomes" id="UP000637643"/>
    </source>
</evidence>
<name>A0A917FGK6_9BACL</name>
<dbReference type="AlphaFoldDB" id="A0A917FGK6"/>
<organism evidence="2 3">
    <name type="scientific">Paenibacillus albidus</name>
    <dbReference type="NCBI Taxonomy" id="2041023"/>
    <lineage>
        <taxon>Bacteria</taxon>
        <taxon>Bacillati</taxon>
        <taxon>Bacillota</taxon>
        <taxon>Bacilli</taxon>
        <taxon>Bacillales</taxon>
        <taxon>Paenibacillaceae</taxon>
        <taxon>Paenibacillus</taxon>
    </lineage>
</organism>
<gene>
    <name evidence="2" type="primary">xkdB</name>
    <name evidence="2" type="ORF">GCM10010912_23150</name>
</gene>
<accession>A0A917FGK6</accession>
<dbReference type="InterPro" id="IPR036388">
    <property type="entry name" value="WH-like_DNA-bd_sf"/>
</dbReference>
<reference evidence="2" key="1">
    <citation type="journal article" date="2014" name="Int. J. Syst. Evol. Microbiol.">
        <title>Complete genome sequence of Corynebacterium casei LMG S-19264T (=DSM 44701T), isolated from a smear-ripened cheese.</title>
        <authorList>
            <consortium name="US DOE Joint Genome Institute (JGI-PGF)"/>
            <person name="Walter F."/>
            <person name="Albersmeier A."/>
            <person name="Kalinowski J."/>
            <person name="Ruckert C."/>
        </authorList>
    </citation>
    <scope>NUCLEOTIDE SEQUENCE</scope>
    <source>
        <strain evidence="2">CGMCC 1.16134</strain>
    </source>
</reference>
<proteinExistence type="predicted"/>